<name>A0ABW0F0Y8_9HYPH</name>
<proteinExistence type="predicted"/>
<sequence>MKWRSYLSPSGWIVELTDGEAWRISFRPNQFGRIISYSRRGTDFDPGFGCLYFALGAARKACPPVGRSGRYGSRASAVRGELCDAIVAVLNDQRIFPAPSVSAER</sequence>
<protein>
    <recommendedName>
        <fullName evidence="3">RES domain-containing protein</fullName>
    </recommendedName>
</protein>
<comment type="caution">
    <text evidence="1">The sequence shown here is derived from an EMBL/GenBank/DDBJ whole genome shotgun (WGS) entry which is preliminary data.</text>
</comment>
<dbReference type="EMBL" id="JBHSLI010000001">
    <property type="protein sequence ID" value="MFC5291485.1"/>
    <property type="molecule type" value="Genomic_DNA"/>
</dbReference>
<reference evidence="2" key="1">
    <citation type="journal article" date="2019" name="Int. J. Syst. Evol. Microbiol.">
        <title>The Global Catalogue of Microorganisms (GCM) 10K type strain sequencing project: providing services to taxonomists for standard genome sequencing and annotation.</title>
        <authorList>
            <consortium name="The Broad Institute Genomics Platform"/>
            <consortium name="The Broad Institute Genome Sequencing Center for Infectious Disease"/>
            <person name="Wu L."/>
            <person name="Ma J."/>
        </authorList>
    </citation>
    <scope>NUCLEOTIDE SEQUENCE [LARGE SCALE GENOMIC DNA]</scope>
    <source>
        <strain evidence="2">CGMCC 1.15643</strain>
    </source>
</reference>
<dbReference type="RefSeq" id="WP_260349700.1">
    <property type="nucleotide sequence ID" value="NZ_JAOAOS010000026.1"/>
</dbReference>
<evidence type="ECO:0000313" key="2">
    <source>
        <dbReference type="Proteomes" id="UP001595976"/>
    </source>
</evidence>
<keyword evidence="2" id="KW-1185">Reference proteome</keyword>
<gene>
    <name evidence="1" type="ORF">ACFPK2_00595</name>
</gene>
<dbReference type="Proteomes" id="UP001595976">
    <property type="component" value="Unassembled WGS sequence"/>
</dbReference>
<accession>A0ABW0F0Y8</accession>
<organism evidence="1 2">
    <name type="scientific">Bosea minatitlanensis</name>
    <dbReference type="NCBI Taxonomy" id="128782"/>
    <lineage>
        <taxon>Bacteria</taxon>
        <taxon>Pseudomonadati</taxon>
        <taxon>Pseudomonadota</taxon>
        <taxon>Alphaproteobacteria</taxon>
        <taxon>Hyphomicrobiales</taxon>
        <taxon>Boseaceae</taxon>
        <taxon>Bosea</taxon>
    </lineage>
</organism>
<evidence type="ECO:0000313" key="1">
    <source>
        <dbReference type="EMBL" id="MFC5291485.1"/>
    </source>
</evidence>
<evidence type="ECO:0008006" key="3">
    <source>
        <dbReference type="Google" id="ProtNLM"/>
    </source>
</evidence>